<keyword evidence="2" id="KW-1133">Transmembrane helix</keyword>
<keyword evidence="4" id="KW-1185">Reference proteome</keyword>
<dbReference type="Pfam" id="PF15179">
    <property type="entry name" value="Myc_target_1"/>
    <property type="match status" value="1"/>
</dbReference>
<dbReference type="Ensembl" id="ENSMZET00005000442.1">
    <property type="protein sequence ID" value="ENSMZEP00005000383.1"/>
    <property type="gene ID" value="ENSMZEG00005000368.1"/>
</dbReference>
<accession>A0A3P9ARZ5</accession>
<dbReference type="PANTHER" id="PTHR14869">
    <property type="entry name" value="MYC TARGET PROTEIN 1"/>
    <property type="match status" value="1"/>
</dbReference>
<name>A0A3P9ARZ5_9CICH</name>
<proteinExistence type="predicted"/>
<protein>
    <submittedName>
        <fullName evidence="3">Myc target 1a</fullName>
    </submittedName>
</protein>
<keyword evidence="2" id="KW-0812">Transmembrane</keyword>
<dbReference type="Proteomes" id="UP000265160">
    <property type="component" value="Unplaced"/>
</dbReference>
<evidence type="ECO:0000313" key="3">
    <source>
        <dbReference type="Ensembl" id="ENSMZEP00005000383.1"/>
    </source>
</evidence>
<feature type="transmembrane region" description="Helical" evidence="2">
    <location>
        <begin position="18"/>
        <end position="39"/>
    </location>
</feature>
<feature type="compositionally biased region" description="Low complexity" evidence="1">
    <location>
        <begin position="96"/>
        <end position="108"/>
    </location>
</feature>
<evidence type="ECO:0000313" key="4">
    <source>
        <dbReference type="Proteomes" id="UP000265160"/>
    </source>
</evidence>
<organism evidence="3 4">
    <name type="scientific">Maylandia zebra</name>
    <name type="common">zebra mbuna</name>
    <dbReference type="NCBI Taxonomy" id="106582"/>
    <lineage>
        <taxon>Eukaryota</taxon>
        <taxon>Metazoa</taxon>
        <taxon>Chordata</taxon>
        <taxon>Craniata</taxon>
        <taxon>Vertebrata</taxon>
        <taxon>Euteleostomi</taxon>
        <taxon>Actinopterygii</taxon>
        <taxon>Neopterygii</taxon>
        <taxon>Teleostei</taxon>
        <taxon>Neoteleostei</taxon>
        <taxon>Acanthomorphata</taxon>
        <taxon>Ovalentaria</taxon>
        <taxon>Cichlomorphae</taxon>
        <taxon>Cichliformes</taxon>
        <taxon>Cichlidae</taxon>
        <taxon>African cichlids</taxon>
        <taxon>Pseudocrenilabrinae</taxon>
        <taxon>Haplochromini</taxon>
        <taxon>Maylandia</taxon>
        <taxon>Maylandia zebra complex</taxon>
    </lineage>
</organism>
<reference evidence="3" key="2">
    <citation type="submission" date="2025-09" db="UniProtKB">
        <authorList>
            <consortium name="Ensembl"/>
        </authorList>
    </citation>
    <scope>IDENTIFICATION</scope>
</reference>
<feature type="region of interest" description="Disordered" evidence="1">
    <location>
        <begin position="92"/>
        <end position="163"/>
    </location>
</feature>
<dbReference type="GO" id="GO:0005654">
    <property type="term" value="C:nucleoplasm"/>
    <property type="evidence" value="ECO:0007669"/>
    <property type="project" value="TreeGrafter"/>
</dbReference>
<keyword evidence="2" id="KW-0472">Membrane</keyword>
<reference evidence="3" key="1">
    <citation type="submission" date="2025-08" db="UniProtKB">
        <authorList>
            <consortium name="Ensembl"/>
        </authorList>
    </citation>
    <scope>IDENTIFICATION</scope>
</reference>
<evidence type="ECO:0000256" key="1">
    <source>
        <dbReference type="SAM" id="MobiDB-lite"/>
    </source>
</evidence>
<sequence>MAANNTNFLLEMLQPADVGDFLCFCGSGLLLGALVYVMLTWFSRHKAGSASITRRPHRRSSYDRRSNNSLVTAAFTFHRQTSSQDHFDAMAHKSSFRAPPSTRSSSAAKLQERQRREPNHTPSQLPPHQDQSHLGNSVRGLHATQTPPPAYESIIRAYQETRT</sequence>
<evidence type="ECO:0000256" key="2">
    <source>
        <dbReference type="SAM" id="Phobius"/>
    </source>
</evidence>
<dbReference type="AlphaFoldDB" id="A0A3P9ARZ5"/>
<dbReference type="PANTHER" id="PTHR14869:SF0">
    <property type="entry name" value="MYC TARGET PROTEIN 1"/>
    <property type="match status" value="1"/>
</dbReference>
<dbReference type="GeneTree" id="ENSGT00390000011642"/>
<dbReference type="InterPro" id="IPR029180">
    <property type="entry name" value="Myc_target_1"/>
</dbReference>
<feature type="compositionally biased region" description="Basic and acidic residues" evidence="1">
    <location>
        <begin position="110"/>
        <end position="119"/>
    </location>
</feature>